<dbReference type="PANTHER" id="PTHR30448">
    <property type="entry name" value="RNASE ADAPTER PROTEIN RAPZ"/>
    <property type="match status" value="1"/>
</dbReference>
<keyword evidence="1 4" id="KW-0547">Nucleotide-binding</keyword>
<evidence type="ECO:0000313" key="8">
    <source>
        <dbReference type="Proteomes" id="UP000251075"/>
    </source>
</evidence>
<keyword evidence="8" id="KW-1185">Reference proteome</keyword>
<reference evidence="7 8" key="1">
    <citation type="submission" date="2017-11" db="EMBL/GenBank/DDBJ databases">
        <title>Draft genome sequence of magnetotactic bacterium Magnetospirillum kuznetsovii LBB-42.</title>
        <authorList>
            <person name="Grouzdev D.S."/>
            <person name="Rysina M.S."/>
            <person name="Baslerov R.V."/>
            <person name="Koziaeva V."/>
        </authorList>
    </citation>
    <scope>NUCLEOTIDE SEQUENCE [LARGE SCALE GENOMIC DNA]</scope>
    <source>
        <strain evidence="7 8">LBB-42</strain>
    </source>
</reference>
<evidence type="ECO:0000256" key="4">
    <source>
        <dbReference type="HAMAP-Rule" id="MF_00636"/>
    </source>
</evidence>
<dbReference type="InterPro" id="IPR027417">
    <property type="entry name" value="P-loop_NTPase"/>
</dbReference>
<dbReference type="GO" id="GO:0005524">
    <property type="term" value="F:ATP binding"/>
    <property type="evidence" value="ECO:0007669"/>
    <property type="project" value="UniProtKB-UniRule"/>
</dbReference>
<dbReference type="PIRSF" id="PIRSF005052">
    <property type="entry name" value="P-loopkin"/>
    <property type="match status" value="1"/>
</dbReference>
<evidence type="ECO:0000259" key="5">
    <source>
        <dbReference type="Pfam" id="PF03668"/>
    </source>
</evidence>
<protein>
    <submittedName>
        <fullName evidence="7">RNase adapter RapZ</fullName>
    </submittedName>
</protein>
<feature type="binding site" evidence="4">
    <location>
        <begin position="52"/>
        <end position="55"/>
    </location>
    <ligand>
        <name>GTP</name>
        <dbReference type="ChEBI" id="CHEBI:37565"/>
    </ligand>
</feature>
<dbReference type="OrthoDB" id="9784461at2"/>
<keyword evidence="3 4" id="KW-0342">GTP-binding</keyword>
<feature type="binding site" evidence="4">
    <location>
        <begin position="4"/>
        <end position="11"/>
    </location>
    <ligand>
        <name>ATP</name>
        <dbReference type="ChEBI" id="CHEBI:30616"/>
    </ligand>
</feature>
<dbReference type="EMBL" id="PGTO01000001">
    <property type="protein sequence ID" value="RAU24009.1"/>
    <property type="molecule type" value="Genomic_DNA"/>
</dbReference>
<dbReference type="PANTHER" id="PTHR30448:SF0">
    <property type="entry name" value="RNASE ADAPTER PROTEIN RAPZ"/>
    <property type="match status" value="1"/>
</dbReference>
<dbReference type="Pfam" id="PF22740">
    <property type="entry name" value="PapZ_C"/>
    <property type="match status" value="1"/>
</dbReference>
<feature type="domain" description="RapZ C-terminal" evidence="6">
    <location>
        <begin position="158"/>
        <end position="276"/>
    </location>
</feature>
<accession>A0A364P3U2</accession>
<dbReference type="GO" id="GO:0005525">
    <property type="term" value="F:GTP binding"/>
    <property type="evidence" value="ECO:0007669"/>
    <property type="project" value="UniProtKB-UniRule"/>
</dbReference>
<keyword evidence="2 4" id="KW-0067">ATP-binding</keyword>
<dbReference type="SUPFAM" id="SSF52540">
    <property type="entry name" value="P-loop containing nucleoside triphosphate hydrolases"/>
    <property type="match status" value="1"/>
</dbReference>
<sequence>MVTGMSGAGKTLALKALEDLGWEAVDNLPLSLVGSLVRPGEGVPRPLAIGVDIRTRDFGVESVLAAIDRLMAERGLDVRLLFLDCDDDVLCRRFTETRRRHPLAADRPLLDGIHHERTLVSPLRARADLLIDTTSQPPGEFKRVLTGHFGLEGDRGLVVFVTSFAYRNGLPREADLVLDARFLANPHYVAELKPLTGKDQAVADYVAADPAFANFMDSVTHLLEPLLPRFAAEGKSYLTIAFGCTGGRHRSVAIAERIAGWLREHGSRVELRHRELDEGGS</sequence>
<feature type="domain" description="RapZ-like N-terminal" evidence="5">
    <location>
        <begin position="1"/>
        <end position="149"/>
    </location>
</feature>
<evidence type="ECO:0000256" key="3">
    <source>
        <dbReference type="ARBA" id="ARBA00023134"/>
    </source>
</evidence>
<proteinExistence type="inferred from homology"/>
<dbReference type="Proteomes" id="UP000251075">
    <property type="component" value="Unassembled WGS sequence"/>
</dbReference>
<gene>
    <name evidence="7" type="ORF">CU669_01400</name>
</gene>
<organism evidence="7 8">
    <name type="scientific">Paramagnetospirillum kuznetsovii</name>
    <dbReference type="NCBI Taxonomy" id="2053833"/>
    <lineage>
        <taxon>Bacteria</taxon>
        <taxon>Pseudomonadati</taxon>
        <taxon>Pseudomonadota</taxon>
        <taxon>Alphaproteobacteria</taxon>
        <taxon>Rhodospirillales</taxon>
        <taxon>Magnetospirillaceae</taxon>
        <taxon>Paramagnetospirillum</taxon>
    </lineage>
</organism>
<dbReference type="AlphaFoldDB" id="A0A364P3U2"/>
<dbReference type="InterPro" id="IPR053930">
    <property type="entry name" value="RapZ-like_N"/>
</dbReference>
<comment type="caution">
    <text evidence="7">The sequence shown here is derived from an EMBL/GenBank/DDBJ whole genome shotgun (WGS) entry which is preliminary data.</text>
</comment>
<evidence type="ECO:0000259" key="6">
    <source>
        <dbReference type="Pfam" id="PF22740"/>
    </source>
</evidence>
<dbReference type="NCBIfam" id="NF003828">
    <property type="entry name" value="PRK05416.1"/>
    <property type="match status" value="1"/>
</dbReference>
<evidence type="ECO:0000313" key="7">
    <source>
        <dbReference type="EMBL" id="RAU24009.1"/>
    </source>
</evidence>
<evidence type="ECO:0000256" key="1">
    <source>
        <dbReference type="ARBA" id="ARBA00022741"/>
    </source>
</evidence>
<dbReference type="InterPro" id="IPR005337">
    <property type="entry name" value="RapZ-like"/>
</dbReference>
<dbReference type="Pfam" id="PF03668">
    <property type="entry name" value="RapZ-like_N"/>
    <property type="match status" value="1"/>
</dbReference>
<name>A0A364P3U2_9PROT</name>
<evidence type="ECO:0000256" key="2">
    <source>
        <dbReference type="ARBA" id="ARBA00022840"/>
    </source>
</evidence>
<dbReference type="InterPro" id="IPR053931">
    <property type="entry name" value="RapZ_C"/>
</dbReference>
<dbReference type="HAMAP" id="MF_00636">
    <property type="entry name" value="RapZ_like"/>
    <property type="match status" value="1"/>
</dbReference>